<evidence type="ECO:0000313" key="3">
    <source>
        <dbReference type="Proteomes" id="UP000825935"/>
    </source>
</evidence>
<keyword evidence="3" id="KW-1185">Reference proteome</keyword>
<keyword evidence="1" id="KW-1133">Transmembrane helix</keyword>
<gene>
    <name evidence="2" type="ORF">KP509_03G088500</name>
</gene>
<protein>
    <submittedName>
        <fullName evidence="2">Uncharacterized protein</fullName>
    </submittedName>
</protein>
<dbReference type="Proteomes" id="UP000825935">
    <property type="component" value="Chromosome 3"/>
</dbReference>
<dbReference type="OrthoDB" id="26525at2759"/>
<feature type="transmembrane region" description="Helical" evidence="1">
    <location>
        <begin position="50"/>
        <end position="73"/>
    </location>
</feature>
<reference evidence="2" key="1">
    <citation type="submission" date="2021-08" db="EMBL/GenBank/DDBJ databases">
        <title>WGS assembly of Ceratopteris richardii.</title>
        <authorList>
            <person name="Marchant D.B."/>
            <person name="Chen G."/>
            <person name="Jenkins J."/>
            <person name="Shu S."/>
            <person name="Leebens-Mack J."/>
            <person name="Grimwood J."/>
            <person name="Schmutz J."/>
            <person name="Soltis P."/>
            <person name="Soltis D."/>
            <person name="Chen Z.-H."/>
        </authorList>
    </citation>
    <scope>NUCLEOTIDE SEQUENCE</scope>
    <source>
        <strain evidence="2">Whitten #5841</strain>
        <tissue evidence="2">Leaf</tissue>
    </source>
</reference>
<comment type="caution">
    <text evidence="2">The sequence shown here is derived from an EMBL/GenBank/DDBJ whole genome shotgun (WGS) entry which is preliminary data.</text>
</comment>
<evidence type="ECO:0000256" key="1">
    <source>
        <dbReference type="SAM" id="Phobius"/>
    </source>
</evidence>
<name>A0A8T2VDB3_CERRI</name>
<accession>A0A8T2VDB3</accession>
<evidence type="ECO:0000313" key="2">
    <source>
        <dbReference type="EMBL" id="KAH7442439.1"/>
    </source>
</evidence>
<keyword evidence="1" id="KW-0812">Transmembrane</keyword>
<feature type="transmembrane region" description="Helical" evidence="1">
    <location>
        <begin position="20"/>
        <end position="43"/>
    </location>
</feature>
<sequence>MNNTMGLGIFLAVVYFRGLVWDFSSEVVIVCLVVIVMGLLASFRRIFPTWMAGIALILYPISLGLVAILDYVVG</sequence>
<dbReference type="EMBL" id="CM035408">
    <property type="protein sequence ID" value="KAH7442439.1"/>
    <property type="molecule type" value="Genomic_DNA"/>
</dbReference>
<proteinExistence type="predicted"/>
<organism evidence="2 3">
    <name type="scientific">Ceratopteris richardii</name>
    <name type="common">Triangle waterfern</name>
    <dbReference type="NCBI Taxonomy" id="49495"/>
    <lineage>
        <taxon>Eukaryota</taxon>
        <taxon>Viridiplantae</taxon>
        <taxon>Streptophyta</taxon>
        <taxon>Embryophyta</taxon>
        <taxon>Tracheophyta</taxon>
        <taxon>Polypodiopsida</taxon>
        <taxon>Polypodiidae</taxon>
        <taxon>Polypodiales</taxon>
        <taxon>Pteridineae</taxon>
        <taxon>Pteridaceae</taxon>
        <taxon>Parkerioideae</taxon>
        <taxon>Ceratopteris</taxon>
    </lineage>
</organism>
<dbReference type="AlphaFoldDB" id="A0A8T2VDB3"/>
<keyword evidence="1" id="KW-0472">Membrane</keyword>